<gene>
    <name evidence="2" type="ORF">SAMN04488026_102012</name>
</gene>
<evidence type="ECO:0000259" key="1">
    <source>
        <dbReference type="Pfam" id="PF12728"/>
    </source>
</evidence>
<dbReference type="InterPro" id="IPR041657">
    <property type="entry name" value="HTH_17"/>
</dbReference>
<dbReference type="Proteomes" id="UP000199382">
    <property type="component" value="Unassembled WGS sequence"/>
</dbReference>
<dbReference type="AlphaFoldDB" id="A0A1G8UX18"/>
<organism evidence="2 3">
    <name type="scientific">Aliiruegeria lutimaris</name>
    <dbReference type="NCBI Taxonomy" id="571298"/>
    <lineage>
        <taxon>Bacteria</taxon>
        <taxon>Pseudomonadati</taxon>
        <taxon>Pseudomonadota</taxon>
        <taxon>Alphaproteobacteria</taxon>
        <taxon>Rhodobacterales</taxon>
        <taxon>Roseobacteraceae</taxon>
        <taxon>Aliiruegeria</taxon>
    </lineage>
</organism>
<proteinExistence type="predicted"/>
<accession>A0A1G8UX18</accession>
<sequence>MQYETIKQIAARCNVTVVTIYRWRKTEKFPAPFKLGPNTTRYSIDEVEAWLKSRRAEV</sequence>
<dbReference type="SUPFAM" id="SSF46955">
    <property type="entry name" value="Putative DNA-binding domain"/>
    <property type="match status" value="1"/>
</dbReference>
<dbReference type="InterPro" id="IPR009061">
    <property type="entry name" value="DNA-bd_dom_put_sf"/>
</dbReference>
<keyword evidence="3" id="KW-1185">Reference proteome</keyword>
<dbReference type="Gene3D" id="1.10.238.160">
    <property type="match status" value="1"/>
</dbReference>
<dbReference type="EMBL" id="FNEK01000020">
    <property type="protein sequence ID" value="SDJ58269.1"/>
    <property type="molecule type" value="Genomic_DNA"/>
</dbReference>
<dbReference type="Pfam" id="PF12728">
    <property type="entry name" value="HTH_17"/>
    <property type="match status" value="1"/>
</dbReference>
<dbReference type="RefSeq" id="WP_170844543.1">
    <property type="nucleotide sequence ID" value="NZ_FNEK01000020.1"/>
</dbReference>
<feature type="domain" description="Helix-turn-helix" evidence="1">
    <location>
        <begin position="5"/>
        <end position="55"/>
    </location>
</feature>
<reference evidence="2 3" key="1">
    <citation type="submission" date="2016-10" db="EMBL/GenBank/DDBJ databases">
        <authorList>
            <person name="de Groot N.N."/>
        </authorList>
    </citation>
    <scope>NUCLEOTIDE SEQUENCE [LARGE SCALE GENOMIC DNA]</scope>
    <source>
        <strain evidence="2 3">DSM 25294</strain>
    </source>
</reference>
<protein>
    <submittedName>
        <fullName evidence="2">Transcriptional regulator, AlpA family</fullName>
    </submittedName>
</protein>
<evidence type="ECO:0000313" key="3">
    <source>
        <dbReference type="Proteomes" id="UP000199382"/>
    </source>
</evidence>
<name>A0A1G8UX18_9RHOB</name>
<dbReference type="STRING" id="571298.SAMN04488026_102012"/>
<evidence type="ECO:0000313" key="2">
    <source>
        <dbReference type="EMBL" id="SDJ58269.1"/>
    </source>
</evidence>